<dbReference type="SUPFAM" id="SSF49562">
    <property type="entry name" value="C2 domain (Calcium/lipid-binding domain, CaLB)"/>
    <property type="match status" value="1"/>
</dbReference>
<proteinExistence type="inferred from homology"/>
<dbReference type="RefSeq" id="XP_003289914.1">
    <property type="nucleotide sequence ID" value="XM_003289866.1"/>
</dbReference>
<reference evidence="12" key="1">
    <citation type="journal article" date="2011" name="Genome Biol.">
        <title>Comparative genomics of the social amoebae Dictyostelium discoideum and Dictyostelium purpureum.</title>
        <authorList>
            <consortium name="US DOE Joint Genome Institute (JGI-PGF)"/>
            <person name="Sucgang R."/>
            <person name="Kuo A."/>
            <person name="Tian X."/>
            <person name="Salerno W."/>
            <person name="Parikh A."/>
            <person name="Feasley C.L."/>
            <person name="Dalin E."/>
            <person name="Tu H."/>
            <person name="Huang E."/>
            <person name="Barry K."/>
            <person name="Lindquist E."/>
            <person name="Shapiro H."/>
            <person name="Bruce D."/>
            <person name="Schmutz J."/>
            <person name="Salamov A."/>
            <person name="Fey P."/>
            <person name="Gaudet P."/>
            <person name="Anjard C."/>
            <person name="Babu M.M."/>
            <person name="Basu S."/>
            <person name="Bushmanova Y."/>
            <person name="van der Wel H."/>
            <person name="Katoh-Kurasawa M."/>
            <person name="Dinh C."/>
            <person name="Coutinho P.M."/>
            <person name="Saito T."/>
            <person name="Elias M."/>
            <person name="Schaap P."/>
            <person name="Kay R.R."/>
            <person name="Henrissat B."/>
            <person name="Eichinger L."/>
            <person name="Rivero F."/>
            <person name="Putnam N.H."/>
            <person name="West C.M."/>
            <person name="Loomis W.F."/>
            <person name="Chisholm R.L."/>
            <person name="Shaulsky G."/>
            <person name="Strassmann J.E."/>
            <person name="Queller D.C."/>
            <person name="Kuspa A."/>
            <person name="Grigoriev I.V."/>
        </authorList>
    </citation>
    <scope>NUCLEOTIDE SEQUENCE [LARGE SCALE GENOMIC DNA]</scope>
    <source>
        <strain evidence="12">QSDP1</strain>
    </source>
</reference>
<evidence type="ECO:0000259" key="9">
    <source>
        <dbReference type="PROSITE" id="PS51258"/>
    </source>
</evidence>
<organism evidence="11 12">
    <name type="scientific">Dictyostelium purpureum</name>
    <name type="common">Slime mold</name>
    <dbReference type="NCBI Taxonomy" id="5786"/>
    <lineage>
        <taxon>Eukaryota</taxon>
        <taxon>Amoebozoa</taxon>
        <taxon>Evosea</taxon>
        <taxon>Eumycetozoa</taxon>
        <taxon>Dictyostelia</taxon>
        <taxon>Dictyosteliales</taxon>
        <taxon>Dictyosteliaceae</taxon>
        <taxon>Dictyostelium</taxon>
    </lineage>
</organism>
<keyword evidence="6" id="KW-0967">Endosome</keyword>
<dbReference type="GO" id="GO:0006887">
    <property type="term" value="P:exocytosis"/>
    <property type="evidence" value="ECO:0007669"/>
    <property type="project" value="UniProtKB-KW"/>
</dbReference>
<dbReference type="GO" id="GO:0005770">
    <property type="term" value="C:late endosome"/>
    <property type="evidence" value="ECO:0007669"/>
    <property type="project" value="UniProtKB-SubCell"/>
</dbReference>
<evidence type="ECO:0000256" key="7">
    <source>
        <dbReference type="SAM" id="MobiDB-lite"/>
    </source>
</evidence>
<dbReference type="InterPro" id="IPR000008">
    <property type="entry name" value="C2_dom"/>
</dbReference>
<sequence>MQQQQQQQQQQISNISSPNRMSVVSSPSNFSGANISKEDIPTIVLNKTPLVKNNVELDFSAKASKEGMFSLWSNALERKKINYSNKEMTIMIEPPEITTDMTNSKLLQSPPYNTTNNKKPTQEDLSIIFELVHYCIFYSLSNTNNVKRDILSSMNNYFCQIIREKGASNVKIIINSLFEVFGYYLDIARKEEEDDPSAKKFTYLIGALEKFIEDGLNKFRDASEFSLTSIQKSFTTHLTDQFKKQGLTNSTAYNDALQKFNFILSCAVESVEAYQKSQVIKSSFKLDAYLEKTLFLKSKALSSKEYLLAQLRARKHTLDHHPYYNKENFLKQDNFYYWRKQEEATIVKLSQQMLPREEYLKSQWGIKVNNKSDPIGVLAIKVVSARELFQKEEGKPESYLEIQFGRDKKRTKKVSGLNPVWKEHYAFQISKGQLNDEIEFTIWDNRTIKTSSDKIHFLGKYKFTVKELMLHLKREVNWYPLQKRTSRSRISGDIKLQFHYLPFPDPTQPIINDDYVNYLEILLDKLIETDTLVSIQQQQQLEKQLQQESGNDSLAGSKVSPSGSGQGGVVSPLLSSKKKVILSQQSNLLLKEFCERYGIMDHTLKLFIMKRLVHSTIKYHSLEYIPEIRTILKNTLEIKFGDFGLTKNEDEILVESVTLLSNACKTWLLHFHAVFPQNLPSGSLRMLIDIYYLLRNSELSQLPPLPELIRECYLIRYRYSINLSQDLGKSNVILPTRINKSSNSQHSPNQQQSSTPPQQQSKASLLVKVCDLLLYNLDIDQKYFSRDFPNDTPILIISIQIFTEQLSKEVDELTEKGANSLEELQEFFELYLKLKETMTKFKEIYPKLELVPIPVLFKQVILQWTLVCADQLKNHIDRICAAEKWNPVSHDTLHSASVGEVILGCYHALDVIKSLRWEDLQKDHKDGEHTLFEVMGNFTMVISESIIYYTKVIRDISLNSLDQAANDIFQLSESYSSNLEKTIQTVSLRFNNIQATIGHAEDLIQVLLRIMSSYRLSPSIVNNMATNTYLAINNNVLTLVDRIYERLSPIIQGEIYKIVGLALDKNKNLVIDFFQKIEKNFDQLALQFNGGDNIPINVRLEPLLNYITSKLQIFSKYLYYPLTKQLLKRCWAGIINAMDEIIFPSNKKLDLTSEQLDIIEGMIKAFSEFFYVDGEGLTQKQLDKQSERFMIIVLAYREAINSGVRDFDPLGLKNALKNINFKNLKPDLTYLKKLNINLKGIPKQLDVFSLIKRSIDKRQEEKKKREENRNKKL</sequence>
<dbReference type="PROSITE" id="PS51259">
    <property type="entry name" value="MHD2"/>
    <property type="match status" value="1"/>
</dbReference>
<dbReference type="STRING" id="5786.F0ZR65"/>
<evidence type="ECO:0000256" key="1">
    <source>
        <dbReference type="ARBA" id="ARBA00004496"/>
    </source>
</evidence>
<evidence type="ECO:0000259" key="10">
    <source>
        <dbReference type="PROSITE" id="PS51259"/>
    </source>
</evidence>
<dbReference type="eggNOG" id="KOG1011">
    <property type="taxonomic scope" value="Eukaryota"/>
</dbReference>
<dbReference type="AlphaFoldDB" id="F0ZR65"/>
<feature type="domain" description="MHD2" evidence="10">
    <location>
        <begin position="1097"/>
        <end position="1207"/>
    </location>
</feature>
<feature type="region of interest" description="Disordered" evidence="7">
    <location>
        <begin position="1"/>
        <end position="31"/>
    </location>
</feature>
<evidence type="ECO:0000256" key="4">
    <source>
        <dbReference type="ARBA" id="ARBA00022483"/>
    </source>
</evidence>
<keyword evidence="4" id="KW-0268">Exocytosis</keyword>
<evidence type="ECO:0000259" key="8">
    <source>
        <dbReference type="PROSITE" id="PS50004"/>
    </source>
</evidence>
<dbReference type="PANTHER" id="PTHR45999:SF4">
    <property type="entry name" value="UNC-13-4A, ISOFORM B"/>
    <property type="match status" value="1"/>
</dbReference>
<evidence type="ECO:0008006" key="13">
    <source>
        <dbReference type="Google" id="ProtNLM"/>
    </source>
</evidence>
<dbReference type="Gene3D" id="1.20.58.1100">
    <property type="match status" value="1"/>
</dbReference>
<dbReference type="GeneID" id="10504269"/>
<dbReference type="InterPro" id="IPR035892">
    <property type="entry name" value="C2_domain_sf"/>
</dbReference>
<protein>
    <recommendedName>
        <fullName evidence="13">C2 domain-containing protein</fullName>
    </recommendedName>
</protein>
<dbReference type="Gene3D" id="1.10.357.50">
    <property type="match status" value="1"/>
</dbReference>
<dbReference type="GO" id="GO:0099503">
    <property type="term" value="C:secretory vesicle"/>
    <property type="evidence" value="ECO:0000318"/>
    <property type="project" value="GO_Central"/>
</dbReference>
<accession>F0ZR65</accession>
<dbReference type="Proteomes" id="UP000001064">
    <property type="component" value="Unassembled WGS sequence"/>
</dbReference>
<dbReference type="KEGG" id="dpp:DICPUDRAFT_154370"/>
<dbReference type="VEuPathDB" id="AmoebaDB:DICPUDRAFT_154370"/>
<dbReference type="PANTHER" id="PTHR45999">
    <property type="entry name" value="UNC-13-4A, ISOFORM B"/>
    <property type="match status" value="1"/>
</dbReference>
<evidence type="ECO:0000256" key="6">
    <source>
        <dbReference type="ARBA" id="ARBA00022753"/>
    </source>
</evidence>
<feature type="domain" description="C2" evidence="8">
    <location>
        <begin position="355"/>
        <end position="479"/>
    </location>
</feature>
<evidence type="ECO:0000256" key="3">
    <source>
        <dbReference type="ARBA" id="ARBA00005823"/>
    </source>
</evidence>
<gene>
    <name evidence="11" type="ORF">DICPUDRAFT_154370</name>
</gene>
<dbReference type="PROSITE" id="PS51258">
    <property type="entry name" value="MHD1"/>
    <property type="match status" value="1"/>
</dbReference>
<dbReference type="SMART" id="SM00239">
    <property type="entry name" value="C2"/>
    <property type="match status" value="1"/>
</dbReference>
<dbReference type="InParanoid" id="F0ZR65"/>
<dbReference type="OrthoDB" id="67700at2759"/>
<keyword evidence="5" id="KW-0963">Cytoplasm</keyword>
<dbReference type="InterPro" id="IPR052095">
    <property type="entry name" value="UNC-13_domain"/>
</dbReference>
<comment type="similarity">
    <text evidence="3">Belongs to the unc-13 family.</text>
</comment>
<evidence type="ECO:0000313" key="12">
    <source>
        <dbReference type="Proteomes" id="UP000001064"/>
    </source>
</evidence>
<evidence type="ECO:0000256" key="2">
    <source>
        <dbReference type="ARBA" id="ARBA00004603"/>
    </source>
</evidence>
<dbReference type="Pfam" id="PF00168">
    <property type="entry name" value="C2"/>
    <property type="match status" value="1"/>
</dbReference>
<feature type="region of interest" description="Disordered" evidence="7">
    <location>
        <begin position="546"/>
        <end position="570"/>
    </location>
</feature>
<evidence type="ECO:0000313" key="11">
    <source>
        <dbReference type="EMBL" id="EGC33565.1"/>
    </source>
</evidence>
<dbReference type="Gene3D" id="2.60.40.150">
    <property type="entry name" value="C2 domain"/>
    <property type="match status" value="1"/>
</dbReference>
<feature type="compositionally biased region" description="Low complexity" evidence="7">
    <location>
        <begin position="1"/>
        <end position="11"/>
    </location>
</feature>
<dbReference type="InterPro" id="IPR014770">
    <property type="entry name" value="Munc13_1"/>
</dbReference>
<evidence type="ECO:0000256" key="5">
    <source>
        <dbReference type="ARBA" id="ARBA00022490"/>
    </source>
</evidence>
<feature type="compositionally biased region" description="Polar residues" evidence="7">
    <location>
        <begin position="12"/>
        <end position="31"/>
    </location>
</feature>
<dbReference type="EMBL" id="GL871136">
    <property type="protein sequence ID" value="EGC33565.1"/>
    <property type="molecule type" value="Genomic_DNA"/>
</dbReference>
<dbReference type="PROSITE" id="PS50004">
    <property type="entry name" value="C2"/>
    <property type="match status" value="1"/>
</dbReference>
<feature type="domain" description="MHD1" evidence="9">
    <location>
        <begin position="818"/>
        <end position="953"/>
    </location>
</feature>
<dbReference type="FunCoup" id="F0ZR65">
    <property type="interactions" value="3"/>
</dbReference>
<name>F0ZR65_DICPU</name>
<dbReference type="OMA" id="FNNIQAC"/>
<keyword evidence="12" id="KW-1185">Reference proteome</keyword>
<feature type="region of interest" description="Disordered" evidence="7">
    <location>
        <begin position="739"/>
        <end position="760"/>
    </location>
</feature>
<feature type="compositionally biased region" description="Low complexity" evidence="7">
    <location>
        <begin position="556"/>
        <end position="570"/>
    </location>
</feature>
<comment type="subcellular location">
    <subcellularLocation>
        <location evidence="1">Cytoplasm</location>
    </subcellularLocation>
    <subcellularLocation>
        <location evidence="2">Late endosome</location>
    </subcellularLocation>
</comment>
<dbReference type="InterPro" id="IPR014772">
    <property type="entry name" value="Munc13_dom-2"/>
</dbReference>